<protein>
    <recommendedName>
        <fullName evidence="1">HD domain-containing protein</fullName>
    </recommendedName>
</protein>
<dbReference type="AlphaFoldDB" id="A0A1M6KH29"/>
<accession>A0A1M6KH29</accession>
<dbReference type="Pfam" id="PF01966">
    <property type="entry name" value="HD"/>
    <property type="match status" value="1"/>
</dbReference>
<dbReference type="Gene3D" id="1.10.3210.10">
    <property type="entry name" value="Hypothetical protein af1432"/>
    <property type="match status" value="1"/>
</dbReference>
<feature type="domain" description="HD" evidence="1">
    <location>
        <begin position="289"/>
        <end position="411"/>
    </location>
</feature>
<dbReference type="CDD" id="cd00077">
    <property type="entry name" value="HDc"/>
    <property type="match status" value="1"/>
</dbReference>
<reference evidence="2 3" key="1">
    <citation type="submission" date="2016-11" db="EMBL/GenBank/DDBJ databases">
        <authorList>
            <person name="Jaros S."/>
            <person name="Januszkiewicz K."/>
            <person name="Wedrychowicz H."/>
        </authorList>
    </citation>
    <scope>NUCLEOTIDE SEQUENCE [LARGE SCALE GENOMIC DNA]</scope>
    <source>
        <strain evidence="2 3">DSM 15929</strain>
    </source>
</reference>
<proteinExistence type="predicted"/>
<evidence type="ECO:0000259" key="1">
    <source>
        <dbReference type="Pfam" id="PF01966"/>
    </source>
</evidence>
<dbReference type="InterPro" id="IPR006674">
    <property type="entry name" value="HD_domain"/>
</dbReference>
<evidence type="ECO:0000313" key="2">
    <source>
        <dbReference type="EMBL" id="SHJ58239.1"/>
    </source>
</evidence>
<dbReference type="InterPro" id="IPR003607">
    <property type="entry name" value="HD/PDEase_dom"/>
</dbReference>
<evidence type="ECO:0000313" key="3">
    <source>
        <dbReference type="Proteomes" id="UP000184386"/>
    </source>
</evidence>
<dbReference type="RefSeq" id="WP_073272490.1">
    <property type="nucleotide sequence ID" value="NZ_FRAC01000006.1"/>
</dbReference>
<sequence>MNIVDVMQASNGVTDQVNQITEELFQPFECEGWTYSDFVQYITDLGLDITNFYVTDSKMLNCFYIDYKNGIYIDCTVFEKGMLEFMKLPERINASKDKIKELLDNQDYLCFYLFVPTSLKVYDFHRRYKDIKTTQVAEVWLDIYTDFDFGFEIWGKAVLDYVFQFCQPTEITEPLTIYRGIGTQSTPLENSYSWTTDLNVALWFATRFGYGQAIATATVYPEDILFYTDDRNEKEVIVRYGNLKEVKLLDLEPCSQDTLQSLVNKHYPYYNGYGRFIDSDWFTGDSHDFSHTARVLFYSLMVADTLKVQDIEDIQILAYCSIFHDTGRCHDGVDENHGYESVNRLEEEDDLDVLPFDLSYENLLIAKDIIRYHCISDEEGISRITENTLISDKNRAVHLYKIFKDADCLDRVRFNNYRYEFDIEYLRFAESRRLLFIVDGLFKGKIEKML</sequence>
<dbReference type="OrthoDB" id="7069048at2"/>
<dbReference type="Proteomes" id="UP000184386">
    <property type="component" value="Unassembled WGS sequence"/>
</dbReference>
<name>A0A1M6KH29_9FIRM</name>
<keyword evidence="3" id="KW-1185">Reference proteome</keyword>
<gene>
    <name evidence="2" type="ORF">SAMN02745136_00450</name>
</gene>
<dbReference type="SUPFAM" id="SSF109604">
    <property type="entry name" value="HD-domain/PDEase-like"/>
    <property type="match status" value="1"/>
</dbReference>
<dbReference type="EMBL" id="FRAC01000006">
    <property type="protein sequence ID" value="SHJ58239.1"/>
    <property type="molecule type" value="Genomic_DNA"/>
</dbReference>
<organism evidence="2 3">
    <name type="scientific">Anaerocolumna jejuensis DSM 15929</name>
    <dbReference type="NCBI Taxonomy" id="1121322"/>
    <lineage>
        <taxon>Bacteria</taxon>
        <taxon>Bacillati</taxon>
        <taxon>Bacillota</taxon>
        <taxon>Clostridia</taxon>
        <taxon>Lachnospirales</taxon>
        <taxon>Lachnospiraceae</taxon>
        <taxon>Anaerocolumna</taxon>
    </lineage>
</organism>